<dbReference type="CDD" id="cd01949">
    <property type="entry name" value="GGDEF"/>
    <property type="match status" value="1"/>
</dbReference>
<keyword evidence="4" id="KW-1133">Transmembrane helix</keyword>
<feature type="transmembrane region" description="Helical" evidence="4">
    <location>
        <begin position="264"/>
        <end position="286"/>
    </location>
</feature>
<feature type="transmembrane region" description="Helical" evidence="4">
    <location>
        <begin position="208"/>
        <end position="229"/>
    </location>
</feature>
<dbReference type="InterPro" id="IPR029787">
    <property type="entry name" value="Nucleotide_cyclase"/>
</dbReference>
<dbReference type="GO" id="GO:0005886">
    <property type="term" value="C:plasma membrane"/>
    <property type="evidence" value="ECO:0007669"/>
    <property type="project" value="TreeGrafter"/>
</dbReference>
<keyword evidence="7" id="KW-1185">Reference proteome</keyword>
<dbReference type="InterPro" id="IPR050469">
    <property type="entry name" value="Diguanylate_Cyclase"/>
</dbReference>
<dbReference type="GO" id="GO:0043709">
    <property type="term" value="P:cell adhesion involved in single-species biofilm formation"/>
    <property type="evidence" value="ECO:0007669"/>
    <property type="project" value="TreeGrafter"/>
</dbReference>
<evidence type="ECO:0000259" key="5">
    <source>
        <dbReference type="PROSITE" id="PS50887"/>
    </source>
</evidence>
<evidence type="ECO:0000256" key="3">
    <source>
        <dbReference type="ARBA" id="ARBA00034247"/>
    </source>
</evidence>
<dbReference type="SMART" id="SM00267">
    <property type="entry name" value="GGDEF"/>
    <property type="match status" value="1"/>
</dbReference>
<protein>
    <recommendedName>
        <fullName evidence="2">diguanylate cyclase</fullName>
        <ecNumber evidence="2">2.7.7.65</ecNumber>
    </recommendedName>
</protein>
<evidence type="ECO:0000313" key="6">
    <source>
        <dbReference type="EMBL" id="QPG05427.1"/>
    </source>
</evidence>
<evidence type="ECO:0000256" key="2">
    <source>
        <dbReference type="ARBA" id="ARBA00012528"/>
    </source>
</evidence>
<comment type="catalytic activity">
    <reaction evidence="3">
        <text>2 GTP = 3',3'-c-di-GMP + 2 diphosphate</text>
        <dbReference type="Rhea" id="RHEA:24898"/>
        <dbReference type="ChEBI" id="CHEBI:33019"/>
        <dbReference type="ChEBI" id="CHEBI:37565"/>
        <dbReference type="ChEBI" id="CHEBI:58805"/>
        <dbReference type="EC" id="2.7.7.65"/>
    </reaction>
</comment>
<comment type="cofactor">
    <cofactor evidence="1">
        <name>Mg(2+)</name>
        <dbReference type="ChEBI" id="CHEBI:18420"/>
    </cofactor>
</comment>
<feature type="transmembrane region" description="Helical" evidence="4">
    <location>
        <begin position="64"/>
        <end position="85"/>
    </location>
</feature>
<feature type="domain" description="GGDEF" evidence="5">
    <location>
        <begin position="336"/>
        <end position="472"/>
    </location>
</feature>
<keyword evidence="4" id="KW-0472">Membrane</keyword>
<proteinExistence type="predicted"/>
<dbReference type="NCBIfam" id="TIGR00254">
    <property type="entry name" value="GGDEF"/>
    <property type="match status" value="1"/>
</dbReference>
<feature type="transmembrane region" description="Helical" evidence="4">
    <location>
        <begin position="236"/>
        <end position="258"/>
    </location>
</feature>
<dbReference type="SUPFAM" id="SSF55073">
    <property type="entry name" value="Nucleotide cyclase"/>
    <property type="match status" value="1"/>
</dbReference>
<feature type="transmembrane region" description="Helical" evidence="4">
    <location>
        <begin position="33"/>
        <end position="52"/>
    </location>
</feature>
<organism evidence="6 7">
    <name type="scientific">Salinimonas marina</name>
    <dbReference type="NCBI Taxonomy" id="2785918"/>
    <lineage>
        <taxon>Bacteria</taxon>
        <taxon>Pseudomonadati</taxon>
        <taxon>Pseudomonadota</taxon>
        <taxon>Gammaproteobacteria</taxon>
        <taxon>Alteromonadales</taxon>
        <taxon>Alteromonadaceae</taxon>
        <taxon>Alteromonas/Salinimonas group</taxon>
        <taxon>Salinimonas</taxon>
    </lineage>
</organism>
<dbReference type="AlphaFoldDB" id="A0A7S9DWT3"/>
<feature type="transmembrane region" description="Helical" evidence="4">
    <location>
        <begin position="92"/>
        <end position="114"/>
    </location>
</feature>
<dbReference type="PANTHER" id="PTHR45138:SF9">
    <property type="entry name" value="DIGUANYLATE CYCLASE DGCM-RELATED"/>
    <property type="match status" value="1"/>
</dbReference>
<gene>
    <name evidence="6" type="ORF">IT774_15215</name>
</gene>
<dbReference type="PROSITE" id="PS50887">
    <property type="entry name" value="GGDEF"/>
    <property type="match status" value="1"/>
</dbReference>
<accession>A0A7S9DWT3</accession>
<dbReference type="EC" id="2.7.7.65" evidence="2"/>
<keyword evidence="4" id="KW-0812">Transmembrane</keyword>
<sequence length="480" mass="52817">MLLHQDTLRPLDYLNKVMHNYSQLSIAPSKLQYAILGILTLLIIVGSVWVLPVAQDPSIPSSGFLGMYGSAVFLLELISAILLYAHFRQTGLVTYAWLSMAYLWVVLLSPFQIALLTDSLSQFSLVTATNGDAAWLWVAWHLGFPLFIAAAMMMDDDYPIVTQKLNTWSYSLFGIGIGFAVLLLIATLNTWLSLPSLVLPGRDFSDSLSLLYGPAVMFCCAFALTIVVVKGKFRNAIYSWLALALVAALCESIVMIYSGSRFSYGWYAARALSMVSSCAVVIALLIENIQLQHKVVEQNATLKRMATMDELSGLANRRELDERIQTEIQRAMRERTPISMILADIDKFKQFNDNYGHIVGDLCLKHVAGCLQRNILRHTDLAARYGGEEFAILLPNTTENDAADLAEHVRKTIAYSPIVLESGKIVTVTASFGVATLTPNSASDATELVRTADGALYQAKACGRNCVQRPPPAGIISEMN</sequence>
<dbReference type="Pfam" id="PF17158">
    <property type="entry name" value="MASE4"/>
    <property type="match status" value="1"/>
</dbReference>
<evidence type="ECO:0000313" key="7">
    <source>
        <dbReference type="Proteomes" id="UP000595095"/>
    </source>
</evidence>
<dbReference type="GO" id="GO:1902201">
    <property type="term" value="P:negative regulation of bacterial-type flagellum-dependent cell motility"/>
    <property type="evidence" value="ECO:0007669"/>
    <property type="project" value="TreeGrafter"/>
</dbReference>
<dbReference type="GO" id="GO:0052621">
    <property type="term" value="F:diguanylate cyclase activity"/>
    <property type="evidence" value="ECO:0007669"/>
    <property type="project" value="UniProtKB-EC"/>
</dbReference>
<dbReference type="Gene3D" id="3.30.70.270">
    <property type="match status" value="1"/>
</dbReference>
<name>A0A7S9DWT3_9ALTE</name>
<reference evidence="6 7" key="1">
    <citation type="submission" date="2020-11" db="EMBL/GenBank/DDBJ databases">
        <title>Complete genome sequence for Salinimonas sp. strain G2-b.</title>
        <authorList>
            <person name="Park S.-J."/>
        </authorList>
    </citation>
    <scope>NUCLEOTIDE SEQUENCE [LARGE SCALE GENOMIC DNA]</scope>
    <source>
        <strain evidence="6 7">G2-b</strain>
    </source>
</reference>
<feature type="transmembrane region" description="Helical" evidence="4">
    <location>
        <begin position="134"/>
        <end position="153"/>
    </location>
</feature>
<feature type="transmembrane region" description="Helical" evidence="4">
    <location>
        <begin position="165"/>
        <end position="188"/>
    </location>
</feature>
<evidence type="ECO:0000256" key="1">
    <source>
        <dbReference type="ARBA" id="ARBA00001946"/>
    </source>
</evidence>
<dbReference type="PANTHER" id="PTHR45138">
    <property type="entry name" value="REGULATORY COMPONENTS OF SENSORY TRANSDUCTION SYSTEM"/>
    <property type="match status" value="1"/>
</dbReference>
<dbReference type="Pfam" id="PF00990">
    <property type="entry name" value="GGDEF"/>
    <property type="match status" value="1"/>
</dbReference>
<dbReference type="FunFam" id="3.30.70.270:FF:000001">
    <property type="entry name" value="Diguanylate cyclase domain protein"/>
    <property type="match status" value="1"/>
</dbReference>
<dbReference type="EMBL" id="CP064795">
    <property type="protein sequence ID" value="QPG05427.1"/>
    <property type="molecule type" value="Genomic_DNA"/>
</dbReference>
<dbReference type="RefSeq" id="WP_195810517.1">
    <property type="nucleotide sequence ID" value="NZ_CP064795.1"/>
</dbReference>
<dbReference type="InterPro" id="IPR043128">
    <property type="entry name" value="Rev_trsase/Diguanyl_cyclase"/>
</dbReference>
<dbReference type="InterPro" id="IPR033424">
    <property type="entry name" value="MASE4"/>
</dbReference>
<dbReference type="KEGG" id="smaa:IT774_15215"/>
<dbReference type="InterPro" id="IPR000160">
    <property type="entry name" value="GGDEF_dom"/>
</dbReference>
<dbReference type="Proteomes" id="UP000595095">
    <property type="component" value="Chromosome"/>
</dbReference>
<evidence type="ECO:0000256" key="4">
    <source>
        <dbReference type="SAM" id="Phobius"/>
    </source>
</evidence>